<organism evidence="1">
    <name type="scientific">Ralstonia syzygii R24</name>
    <dbReference type="NCBI Taxonomy" id="907261"/>
    <lineage>
        <taxon>Bacteria</taxon>
        <taxon>Pseudomonadati</taxon>
        <taxon>Pseudomonadota</taxon>
        <taxon>Betaproteobacteria</taxon>
        <taxon>Burkholderiales</taxon>
        <taxon>Burkholderiaceae</taxon>
        <taxon>Ralstonia</taxon>
        <taxon>Ralstonia solanacearum species complex</taxon>
    </lineage>
</organism>
<name>G3AAT9_9RALS</name>
<protein>
    <submittedName>
        <fullName evidence="1">Uncharacterized protein</fullName>
    </submittedName>
</protein>
<reference evidence="1" key="1">
    <citation type="journal article" date="2011" name="PLoS ONE">
        <title>Ralstonia syzygii, the Blood Disease Bacterium and some Asian R. solanacearum strains form a single genomic species despite divergent lifestyles.</title>
        <authorList>
            <person name="Remenant B."/>
            <person name="de Cambiaire J.C."/>
            <person name="Cellier G."/>
            <person name="Jacobs J.M."/>
            <person name="Mangenot S."/>
            <person name="Barbe V."/>
            <person name="Lajus A."/>
            <person name="Vallenet D."/>
            <person name="Medigue C."/>
            <person name="Fegan M."/>
            <person name="Allen C."/>
            <person name="Prior P."/>
        </authorList>
    </citation>
    <scope>NUCLEOTIDE SEQUENCE</scope>
    <source>
        <strain evidence="1">R24</strain>
    </source>
</reference>
<gene>
    <name evidence="1" type="ORF">RALSY_mp30160</name>
</gene>
<proteinExistence type="predicted"/>
<evidence type="ECO:0000313" key="1">
    <source>
        <dbReference type="EMBL" id="CCA86848.1"/>
    </source>
</evidence>
<dbReference type="EMBL" id="FR854092">
    <property type="protein sequence ID" value="CCA86848.1"/>
    <property type="molecule type" value="Genomic_DNA"/>
</dbReference>
<reference evidence="1" key="2">
    <citation type="submission" date="2011-04" db="EMBL/GenBank/DDBJ databases">
        <authorList>
            <person name="Genoscope - CEA"/>
        </authorList>
    </citation>
    <scope>NUCLEOTIDE SEQUENCE</scope>
    <source>
        <strain evidence="1">R24</strain>
    </source>
</reference>
<accession>G3AAT9</accession>
<dbReference type="AlphaFoldDB" id="G3AAT9"/>
<sequence length="69" mass="7624">MQTIFTDTYAKMHPRNFTLARPEIAMALLFRPKLITSSVSASRALKASAYTQLSAFPPERSACKVFAAT</sequence>